<evidence type="ECO:0000313" key="3">
    <source>
        <dbReference type="Proteomes" id="UP000515977"/>
    </source>
</evidence>
<name>A0A7G9QSN3_9GAMM</name>
<dbReference type="Proteomes" id="UP000515977">
    <property type="component" value="Chromosome"/>
</dbReference>
<dbReference type="InterPro" id="IPR036259">
    <property type="entry name" value="MFS_trans_sf"/>
</dbReference>
<sequence length="137" mass="15039">MHRTPAAQRYTRRTWTVAAAYLGLIAANTAMTHAFSPPRVLVVAMAVASALPVVAMIALLGLYLREETDEYVRNRSVLSMLLALGAVLSLSSVLGMLQFGGLIGHVPIFLAFVAWACAWGIARFWLERRDRRAAEQP</sequence>
<reference evidence="2 3" key="1">
    <citation type="submission" date="2020-08" db="EMBL/GenBank/DDBJ databases">
        <title>Genome sequence of Thermomonas brevis KACC 16975T.</title>
        <authorList>
            <person name="Hyun D.-W."/>
            <person name="Bae J.-W."/>
        </authorList>
    </citation>
    <scope>NUCLEOTIDE SEQUENCE [LARGE SCALE GENOMIC DNA]</scope>
    <source>
        <strain evidence="2 3">KACC 16975</strain>
    </source>
</reference>
<evidence type="ECO:0000313" key="2">
    <source>
        <dbReference type="EMBL" id="QNN46358.1"/>
    </source>
</evidence>
<accession>A0A7G9QSN3</accession>
<keyword evidence="3" id="KW-1185">Reference proteome</keyword>
<gene>
    <name evidence="2" type="ORF">H9L17_14495</name>
</gene>
<keyword evidence="1" id="KW-0812">Transmembrane</keyword>
<protein>
    <submittedName>
        <fullName evidence="2">Uncharacterized protein</fullName>
    </submittedName>
</protein>
<evidence type="ECO:0000256" key="1">
    <source>
        <dbReference type="SAM" id="Phobius"/>
    </source>
</evidence>
<dbReference type="EMBL" id="CP060711">
    <property type="protein sequence ID" value="QNN46358.1"/>
    <property type="molecule type" value="Genomic_DNA"/>
</dbReference>
<organism evidence="2 3">
    <name type="scientific">Thermomonas brevis</name>
    <dbReference type="NCBI Taxonomy" id="215691"/>
    <lineage>
        <taxon>Bacteria</taxon>
        <taxon>Pseudomonadati</taxon>
        <taxon>Pseudomonadota</taxon>
        <taxon>Gammaproteobacteria</taxon>
        <taxon>Lysobacterales</taxon>
        <taxon>Lysobacteraceae</taxon>
        <taxon>Thermomonas</taxon>
    </lineage>
</organism>
<dbReference type="RefSeq" id="WP_187570124.1">
    <property type="nucleotide sequence ID" value="NZ_CP060711.1"/>
</dbReference>
<proteinExistence type="predicted"/>
<dbReference type="KEGG" id="tbv:H9L17_14495"/>
<feature type="transmembrane region" description="Helical" evidence="1">
    <location>
        <begin position="76"/>
        <end position="97"/>
    </location>
</feature>
<feature type="transmembrane region" description="Helical" evidence="1">
    <location>
        <begin position="103"/>
        <end position="126"/>
    </location>
</feature>
<keyword evidence="1" id="KW-0472">Membrane</keyword>
<dbReference type="AlphaFoldDB" id="A0A7G9QSN3"/>
<dbReference type="SUPFAM" id="SSF103473">
    <property type="entry name" value="MFS general substrate transporter"/>
    <property type="match status" value="1"/>
</dbReference>
<feature type="transmembrane region" description="Helical" evidence="1">
    <location>
        <begin position="42"/>
        <end position="64"/>
    </location>
</feature>
<keyword evidence="1" id="KW-1133">Transmembrane helix</keyword>